<evidence type="ECO:0000313" key="2">
    <source>
        <dbReference type="EMBL" id="MBC8567790.1"/>
    </source>
</evidence>
<gene>
    <name evidence="2" type="ORF">H8692_03300</name>
</gene>
<proteinExistence type="predicted"/>
<dbReference type="InterPro" id="IPR013108">
    <property type="entry name" value="Amidohydro_3"/>
</dbReference>
<dbReference type="InterPro" id="IPR033932">
    <property type="entry name" value="YtcJ-like"/>
</dbReference>
<dbReference type="AlphaFoldDB" id="A0A926E7K5"/>
<sequence length="542" mass="61282">MKADKIYINGNIFTVNENDDWAEAVAIRGNEIIYVGDNAGVQIFRAENTEICDLNGKMMLPGFIDGHCHPVMAAHYLCGVYLQVEWSIEECLEEIRRFVRENPDNQTYFGIGYAEWIFDETGPKKELLDDICADKPMMILGSSAHEAWVNTKALEIAGITKETPDPIPGFHYFHRDAQGNPTGHLLEISTQSMIMDKVDFFDDRKIEGVIKENSDGYASMGVTSTCDMGSPEFGLKVYFGKIPEMIEKGTYKQRFFGCGRMVAEKEDVDIVMPRLREYRKKYDSDKFRIHFLKIINDGTLETRSAALSQPYDEDGSMVYPLFDRQEIARLGVEAAKEGLDINVHGIGDEAISGTLAMARAVRDAGYNDCRIVNSHCDYVKDEELSLFGKYNVVANTTCVWHYGNPDMEKVIGDRQNHTFRLKTMIAGGCRMGQGSDFPVDEFGREPLKGIEMGCSRQLFDHPELPVLKPYEEKLSVKDGIKSYTINNAYQMHMDHKLGSIQPGKYADLVILEKNLFDIPVSEIHKVKICETVMDGKTVYKDN</sequence>
<organism evidence="2 3">
    <name type="scientific">Lentihominibacter hominis</name>
    <dbReference type="NCBI Taxonomy" id="2763645"/>
    <lineage>
        <taxon>Bacteria</taxon>
        <taxon>Bacillati</taxon>
        <taxon>Bacillota</taxon>
        <taxon>Clostridia</taxon>
        <taxon>Peptostreptococcales</taxon>
        <taxon>Anaerovoracaceae</taxon>
        <taxon>Lentihominibacter</taxon>
    </lineage>
</organism>
<dbReference type="CDD" id="cd01300">
    <property type="entry name" value="YtcJ_like"/>
    <property type="match status" value="1"/>
</dbReference>
<dbReference type="EMBL" id="JACRTA010000001">
    <property type="protein sequence ID" value="MBC8567790.1"/>
    <property type="molecule type" value="Genomic_DNA"/>
</dbReference>
<dbReference type="PANTHER" id="PTHR22642">
    <property type="entry name" value="IMIDAZOLONEPROPIONASE"/>
    <property type="match status" value="1"/>
</dbReference>
<dbReference type="InterPro" id="IPR011059">
    <property type="entry name" value="Metal-dep_hydrolase_composite"/>
</dbReference>
<dbReference type="InterPro" id="IPR032466">
    <property type="entry name" value="Metal_Hydrolase"/>
</dbReference>
<evidence type="ECO:0000259" key="1">
    <source>
        <dbReference type="Pfam" id="PF07969"/>
    </source>
</evidence>
<dbReference type="Proteomes" id="UP000610862">
    <property type="component" value="Unassembled WGS sequence"/>
</dbReference>
<name>A0A926E7K5_9FIRM</name>
<dbReference type="GO" id="GO:0016810">
    <property type="term" value="F:hydrolase activity, acting on carbon-nitrogen (but not peptide) bonds"/>
    <property type="evidence" value="ECO:0007669"/>
    <property type="project" value="InterPro"/>
</dbReference>
<dbReference type="RefSeq" id="WP_187524984.1">
    <property type="nucleotide sequence ID" value="NZ_JACRTA010000001.1"/>
</dbReference>
<dbReference type="Gene3D" id="3.20.20.140">
    <property type="entry name" value="Metal-dependent hydrolases"/>
    <property type="match status" value="1"/>
</dbReference>
<accession>A0A926E7K5</accession>
<feature type="domain" description="Amidohydrolase 3" evidence="1">
    <location>
        <begin position="50"/>
        <end position="539"/>
    </location>
</feature>
<evidence type="ECO:0000313" key="3">
    <source>
        <dbReference type="Proteomes" id="UP000610862"/>
    </source>
</evidence>
<dbReference type="SUPFAM" id="SSF51338">
    <property type="entry name" value="Composite domain of metallo-dependent hydrolases"/>
    <property type="match status" value="1"/>
</dbReference>
<dbReference type="Gene3D" id="2.30.40.10">
    <property type="entry name" value="Urease, subunit C, domain 1"/>
    <property type="match status" value="1"/>
</dbReference>
<dbReference type="PANTHER" id="PTHR22642:SF2">
    <property type="entry name" value="PROTEIN LONG AFTER FAR-RED 3"/>
    <property type="match status" value="1"/>
</dbReference>
<reference evidence="2" key="1">
    <citation type="submission" date="2020-08" db="EMBL/GenBank/DDBJ databases">
        <title>Genome public.</title>
        <authorList>
            <person name="Liu C."/>
            <person name="Sun Q."/>
        </authorList>
    </citation>
    <scope>NUCLEOTIDE SEQUENCE</scope>
    <source>
        <strain evidence="2">NSJ-24</strain>
    </source>
</reference>
<dbReference type="SUPFAM" id="SSF51556">
    <property type="entry name" value="Metallo-dependent hydrolases"/>
    <property type="match status" value="1"/>
</dbReference>
<dbReference type="Pfam" id="PF07969">
    <property type="entry name" value="Amidohydro_3"/>
    <property type="match status" value="1"/>
</dbReference>
<comment type="caution">
    <text evidence="2">The sequence shown here is derived from an EMBL/GenBank/DDBJ whole genome shotgun (WGS) entry which is preliminary data.</text>
</comment>
<keyword evidence="3" id="KW-1185">Reference proteome</keyword>
<protein>
    <submittedName>
        <fullName evidence="2">Amidohydrolase</fullName>
    </submittedName>
</protein>
<dbReference type="Gene3D" id="3.10.310.70">
    <property type="match status" value="1"/>
</dbReference>